<feature type="disulfide bond" evidence="16">
    <location>
        <begin position="831"/>
        <end position="846"/>
    </location>
</feature>
<dbReference type="InterPro" id="IPR001881">
    <property type="entry name" value="EGF-like_Ca-bd_dom"/>
</dbReference>
<dbReference type="InterPro" id="IPR001791">
    <property type="entry name" value="Laminin_G"/>
</dbReference>
<evidence type="ECO:0000256" key="16">
    <source>
        <dbReference type="PROSITE-ProRule" id="PRU00124"/>
    </source>
</evidence>
<feature type="domain" description="SEA" evidence="19">
    <location>
        <begin position="90"/>
        <end position="200"/>
    </location>
</feature>
<dbReference type="PROSITE" id="PS00022">
    <property type="entry name" value="EGF_1"/>
    <property type="match status" value="5"/>
</dbReference>
<dbReference type="InterPro" id="IPR003599">
    <property type="entry name" value="Ig_sub"/>
</dbReference>
<feature type="disulfide bond" evidence="16">
    <location>
        <begin position="708"/>
        <end position="726"/>
    </location>
</feature>
<feature type="disulfide bond" evidence="14">
    <location>
        <begin position="3850"/>
        <end position="3860"/>
    </location>
</feature>
<dbReference type="FunFam" id="4.10.400.10:FF:000065">
    <property type="entry name" value="Transmembrane protease serine 7"/>
    <property type="match status" value="1"/>
</dbReference>
<feature type="disulfide bond" evidence="16">
    <location>
        <begin position="496"/>
        <end position="508"/>
    </location>
</feature>
<dbReference type="GO" id="GO:0098632">
    <property type="term" value="F:cell-cell adhesion mediator activity"/>
    <property type="evidence" value="ECO:0007669"/>
    <property type="project" value="TreeGrafter"/>
</dbReference>
<dbReference type="FunFam" id="2.10.25.10:FF:000106">
    <property type="entry name" value="Heparan sulfate proteoglycan 2"/>
    <property type="match status" value="3"/>
</dbReference>
<dbReference type="InterPro" id="IPR013098">
    <property type="entry name" value="Ig_I-set"/>
</dbReference>
<feature type="disulfide bond" evidence="14">
    <location>
        <begin position="4112"/>
        <end position="4121"/>
    </location>
</feature>
<feature type="domain" description="Laminin IV type A" evidence="24">
    <location>
        <begin position="1805"/>
        <end position="1984"/>
    </location>
</feature>
<comment type="caution">
    <text evidence="25">The sequence shown here is derived from an EMBL/GenBank/DDBJ whole genome shotgun (WGS) entry which is preliminary data.</text>
</comment>
<dbReference type="Gene3D" id="2.60.40.10">
    <property type="entry name" value="Immunoglobulins"/>
    <property type="match status" value="15"/>
</dbReference>
<dbReference type="SMART" id="SM00179">
    <property type="entry name" value="EGF_CA"/>
    <property type="match status" value="4"/>
</dbReference>
<dbReference type="CDD" id="cd00110">
    <property type="entry name" value="LamG"/>
    <property type="match status" value="3"/>
</dbReference>
<dbReference type="SMART" id="SM00409">
    <property type="entry name" value="IG"/>
    <property type="match status" value="15"/>
</dbReference>
<organism evidence="25 26">
    <name type="scientific">Pomacea canaliculata</name>
    <name type="common">Golden apple snail</name>
    <dbReference type="NCBI Taxonomy" id="400727"/>
    <lineage>
        <taxon>Eukaryota</taxon>
        <taxon>Metazoa</taxon>
        <taxon>Spiralia</taxon>
        <taxon>Lophotrochozoa</taxon>
        <taxon>Mollusca</taxon>
        <taxon>Gastropoda</taxon>
        <taxon>Caenogastropoda</taxon>
        <taxon>Architaenioglossa</taxon>
        <taxon>Ampullarioidea</taxon>
        <taxon>Ampullariidae</taxon>
        <taxon>Pomacea</taxon>
    </lineage>
</organism>
<feature type="domain" description="Ig-like" evidence="23">
    <location>
        <begin position="2725"/>
        <end position="2807"/>
    </location>
</feature>
<feature type="domain" description="EGF-like" evidence="21">
    <location>
        <begin position="4124"/>
        <end position="4161"/>
    </location>
</feature>
<dbReference type="PROSITE" id="PS01209">
    <property type="entry name" value="LDLRA_1"/>
    <property type="match status" value="7"/>
</dbReference>
<evidence type="ECO:0000259" key="20">
    <source>
        <dbReference type="PROSITE" id="PS50025"/>
    </source>
</evidence>
<keyword evidence="6" id="KW-0677">Repeat</keyword>
<keyword evidence="7" id="KW-0084">Basement membrane</keyword>
<feature type="disulfide bond" evidence="16">
    <location>
        <begin position="893"/>
        <end position="911"/>
    </location>
</feature>
<dbReference type="InterPro" id="IPR000082">
    <property type="entry name" value="SEA_dom"/>
</dbReference>
<feature type="disulfide bond" evidence="15">
    <location>
        <begin position="4321"/>
        <end position="4348"/>
    </location>
</feature>
<keyword evidence="26" id="KW-1185">Reference proteome</keyword>
<feature type="disulfide bond" evidence="16">
    <location>
        <begin position="1196"/>
        <end position="1211"/>
    </location>
</feature>
<feature type="disulfide bond" evidence="16">
    <location>
        <begin position="1137"/>
        <end position="1149"/>
    </location>
</feature>
<keyword evidence="11" id="KW-0325">Glycoprotein</keyword>
<feature type="domain" description="EGF-like" evidence="21">
    <location>
        <begin position="3806"/>
        <end position="3844"/>
    </location>
</feature>
<feature type="domain" description="Ig-like" evidence="23">
    <location>
        <begin position="3369"/>
        <end position="3445"/>
    </location>
</feature>
<dbReference type="PROSITE" id="PS51115">
    <property type="entry name" value="LAMININ_IVA"/>
    <property type="match status" value="3"/>
</dbReference>
<dbReference type="PROSITE" id="PS50026">
    <property type="entry name" value="EGF_3"/>
    <property type="match status" value="5"/>
</dbReference>
<dbReference type="FunFam" id="2.10.25.10:FF:000230">
    <property type="entry name" value="Delta-like protein"/>
    <property type="match status" value="1"/>
</dbReference>
<evidence type="ECO:0000313" key="26">
    <source>
        <dbReference type="Proteomes" id="UP000245119"/>
    </source>
</evidence>
<feature type="domain" description="Ig-like" evidence="23">
    <location>
        <begin position="3090"/>
        <end position="3181"/>
    </location>
</feature>
<evidence type="ECO:0000256" key="18">
    <source>
        <dbReference type="SAM" id="MobiDB-lite"/>
    </source>
</evidence>
<dbReference type="SUPFAM" id="SSF57424">
    <property type="entry name" value="LDL receptor-like module"/>
    <property type="match status" value="18"/>
</dbReference>
<feature type="disulfide bond" evidence="14">
    <location>
        <begin position="3834"/>
        <end position="3843"/>
    </location>
</feature>
<keyword evidence="4 14" id="KW-0245">EGF-like domain</keyword>
<dbReference type="PRINTS" id="PR00011">
    <property type="entry name" value="EGFLAMININ"/>
</dbReference>
<evidence type="ECO:0000256" key="12">
    <source>
        <dbReference type="ARBA" id="ARBA00023292"/>
    </source>
</evidence>
<dbReference type="GO" id="GO:0030424">
    <property type="term" value="C:axon"/>
    <property type="evidence" value="ECO:0007669"/>
    <property type="project" value="TreeGrafter"/>
</dbReference>
<evidence type="ECO:0000259" key="24">
    <source>
        <dbReference type="PROSITE" id="PS51115"/>
    </source>
</evidence>
<dbReference type="SMART" id="SM00282">
    <property type="entry name" value="LamG"/>
    <property type="match status" value="3"/>
</dbReference>
<sequence>MAKLRETQLNSWSCKTVYIVALVCIGCVLAHELEKDFEFTDSEVKLVKRAVNSGPSLISDDEDLLADDVGSGPDEGSATDEPPFTKTVVAGYPVFYRVTIAFTSIAYTSGLGDRNSADFQDLSAALAGAIEQLFTNVPGQQMVTVIQYSRDPLLVTLDLVSDGFNDQQVLRSVLENSIGRGSIGPYGVSREGFSFKSLQPDDRSCPTYIGRKPDFLPRNGSNWASLLINNAFPCPGRVVSWEYYRLIPEGEAFAGVWRQVTETEFLLVDRTLFPPAAAGRQTVSVTRPIEVQRGDFIGIFYPRSTRNNVIAQATLADDAVPASELFQNYYAQFYEDMLEPEVPFDVSTVPSRTTNATFAIRAVLDYASPLAVIPVYTCASNEFTCNDGYCIQKSYVCDRQPDCNDGSDELNCGPDVEPCLEGRIRCVSTGQCINRRLRCDGKADCPDGSDEQFCTACTADEYRCIDGSCISILLRCDSRADCPGGDDEFQCPPRQCRIDEFRCDDGSCIPGSKECDSLPDCVDASDEDPNRCTDFGELCPEGLYRCDDGKCVNPLLRCDGKSDCDDGSDEKGCVTPDTTTSEIIPFPELCPEGLFRCNSGQCIRPDQKCDGRRDCQDNSDEIDCGCESGDFQCNDGSCIDGRLQCDGISDCKDASDEAGCPPRTCGPRDFTCRDGQCIDAFARCNKAFDCADRSDEEGCPCEEDEFTCTDGRCISSSRRCNREIDCSDGSDEKGCACRQNEFTCVTDRRCISTSLVCNGISECQDGSDEIDCGCRADEFTCVSNNRCIPSSRRCDRRADCEDRSDEENCPCLSEEFTCVSSGRCIPASRVCDRRRDCPDNSDEQNCACQADEFTCESSNRCIPSENRCDQRNDCEDGSDERNCPCDEEVEFRCGDGRCIPTAYRCNGQADCVDRSDEANCPARVELVITPPSLRVRVGQTATFSCQASGVGSTGLRLSWSRPGALSLPSSAIDDSQGRLFLRNVARGDAACDEELEFQCGDGRCIPTAYRCNGQADCIDRSDEANCPSRVELVITPASLRVRAGQTAIFLCQASGVGSTGLRLSWSRPGALGLPSSAVDDSRGRITLRNVAREDAGDYICSAVGVSGTFQSTVRLEVDYIGPTLQPPTTLTPPDGRCQPDEATCSNGQCIPRDYLCDGEQDCSDSTDELSCGNPLPCEPNEFLCNNGRCAMKIWRCDGDNDCGDGSDESNCPTREPGAACRTDQFMCQRGDQCVPSSYQCDGEMDCQDRSDEIGCVVPTIIKPPVPEIDVELNGTFTIYCEAVGVPTPLIVWRQNWGNIPSGDRVTVTSVGGRGTLVVKFARIEDAGAYTCEALNNRGSIFATPDAMVIVRRTAGACLPPRFNLAALNQDECVRCFCFGHTETCYSSNLQISQITLGNQLQLVRRTTLQPVEEGFVRYIPSSGEFLVQDLSRTLPSDTYYWSLPRQYLGNRLTSYGGDLSYRVYYEVDGYDIPTNNPDVILEGNGIYLIHRHDPRVPPRSSTTVRVPLVENAWEKGEGSIRGDVPISQYATRQDLMLALQNVTRILVRATYDTRQTQIRIGDILLTTAVSQNTGFGRAIKVEDCSCPTGYSGLSCESCASGFYRIQRGRYLGECVACNCNGHSNDCDPETGVCLECRDNTAGLFCERCAEGFIGDARRGTPIDCEPCPCPLTVSTNQFSRTCVYGVDGQITCTACPPGYNGRRCERCAEGYRGNPLVPGDRCTLVNATDLCDTRGSLTTVPSPTTGRCDCKPNVQGQLCDQCRPETFYLSEEYSLGCVPCFCMGVTQMCQSTFWNRAQVGITFSSESSGVTLTNIMKTRSVETGFLVDRGTRELTYRRFTGLPRDVYYWNLPARFLGNKVTAYGGNLRFTVRYRPGQDSSPISLGEPIVEIGGNDITLVYRGTRQVPPNKQESFSITLYESNWLRVDGGSASREHLLMALADLEFVLIRATYTQTTEEAALSDVSLDIADDRVASENRAFAVEQCNCPAGYRGLSCEDCDTGYTRSGGGLYLGLCEPCNCNKHSSECDPETGVCRNCRHNTEGEKCERCLPGYYGDATRSSVNDCLKCPCPLTESPNQFSPTCILAPDRQVTCTACPVGHTGRRCESCLPGYEGNPLQPGSFCKPIVDRCDCDTRGTVPNTQCDPVTGQCQCKAYVQGLRCSACRDGYFYLDESNQQGCLNCFCMGITTQCSSSTYSRDVIRPQFNADGTHAFSFTNRRLSRTITDGFTIDAARNEIIFNNFQGIQRERESLFFQLPPKFRGDKVTSYGGYLRFTLTYSTSAVAGQGYMDVDVEIISKDQRMYLLLNPSPKPQVTQDYRILLRESSFRLLDGSTPTREALLTILADIDAILIRATYNSQMSSVSLRNLEMDVAVPRITGLPPAPEVESCRCPEGYTGLSCQECAPGFLRVPDSGTALGRCTRCNCNGHASTCDPVTGQCLDCRDNTEGERCERCIAGYYGDPTAGTPNDCRPCPCPLTIPSNQFSRTCFLDQDRQVTCEQCPQGYTGRNCEKCAEGYSGNPGEVGGRCVFESDPLRPTVIVNPIQLQERVGSLARFQCQVTGRGPFNVVWSRLDGRRLPPSATTGVGPTYDLVLSRLDYTDAGRYVCSVTNAYGTSRGIVELTVERIDQPLRVMIEEPRQIQTTVGANVRLVCVAISYSSEANYVLSWSKDGGNLPARAIDQNGVLYIPNIQPEDAGQYTCTGSDPNSVDRATATIRIERIDESPSARIEPRYLQVTEGSPVEFKCTATGVPAPVVRWTRGRDGPLPDYAVVSEGIFRIPSVRKADEAEYYCTATNRAGTGSTRTIIYVTPREPGRLEIHLRLAQITATVGSNVQLECYTKGNADVQLIWSRQGGLPPGSSQDGGILTVPNIQPSYAGNYVCTGTDQSGSIGTATAVVTVIPRESYEAPTARVEPETQTVAQGTTGTLRCIVTGSPRPTITWSRVPGTLTLNHNVQGEILRITQATMEDRGVYICSVSNVAGRAQASGIVEIERREIPRIEVFPQDAQTIAKGASVLFQCRVVGGIPAPTVTWSRVGLKPFTQTTEVTDENGVIMFKRVTGDEQGGYICTATNAMGTVTATVNLRIEGPPVITITPGHRITAIVGQRVDLECIGEGEPVPTVFWRAPVPRRGDIVPDVAITDPLPGTASLTFERVSETDGGSYICVARNSYGVVEESVDLSVVQGEDQTGVSPAVDIEGPDRLSLKEGDSVQLTCTATGLRSPLIRWRRPGGLPLPPGHSVSGGQLYIPRITAEYQGEYQCIVTSERGDYSSSVILIVSVTPRLRVSPSQVTARVGQSITLNCHPEGAGPFQLEWQKIDGVISPSVREIDGRLEIRQVTAADAGRYRCVATSDVGVSEGFVTISVQVPPSASVTPKRSEQAVGGKAEFQCEVSGDPRPEIRWEKEGGLLPPQHQIRNGLLILYNLVAEDAGRYICTATSESGTVRDFVVLRVNAAPDIGSTLGRSVQTVDEGDRVEFECIVTGTPRPTVSWSKLEGPLPATASVGDGILIIPEARPEDAGTYRCTAANVAGSVQSQVQLFVQSRPVISALQDLQTAALGSPTTLSCEAQGSPQPTITWIKKDGDLPMEHSITETGGLYIPRVREEDSGTYECQASNRYGTTQVPVILIVGALVPYFPQNPNSYMSFAPLPDVYLDLDILLSFRPESTDGLLLYNGQHTQTNGDFVCFGLSGAIPEFRFDVGSGPAIIRGKNPLELNKWHTVHLRREKKNGTLLVNDEPPYFGEAPGRFVGMDIEKPLYIGGVPNYEEVPRAAGFTSGFVGSVSQVQLKGVPLNLGAQAIEVYGIEQYDACRDSPCYNEGRCQPYNNAYGFRCLCAQGFTGLQCEIKGEQCYPGACGQGRCYDLPDSSGFLCICPAGFSGVGCSVGLVVVDPAFNKTSFISYPTIQDGILSVSLEVVFKPRSLDDGIVLYNAQNEDGRGDFVAIIIKDGFVEFRFDTGSGPAILRSRNKIPVNEWATVRAERKGRDGMLIVNNEDQVNEQVDPYYNPYSRRDRGDIARGTSPGNTIGLNLKRPLYLGGVDPSEAISSNVGTREGFVGCIAQLKVGSKEIDLLADATESVNIQDCGDRSVCDRDPCQNDGVCQEVSLTEYICHCHQTFTGRNCELEIDECITREPCQNGGTCSVVEGHYICSCPLGFMGRDCETEITIGDSFELSGDGYVELDRAVLSHHQRQLKQTISFTIKTVEPNGLLFWQGQPPGEQRGGNDYLTIFLRNGFVEFRFELGSGPAVLTSTVPVDDGFPHTVVVERLQRSANLTVNNAPTVTGSSKGPLQVINVLGNIFFGGVPDLQHFTDGQISSNFNGCISDIRIMNRPPLEVSKDAISGANVRPCVN</sequence>
<evidence type="ECO:0000256" key="1">
    <source>
        <dbReference type="ARBA" id="ARBA00004302"/>
    </source>
</evidence>
<evidence type="ECO:0000256" key="7">
    <source>
        <dbReference type="ARBA" id="ARBA00022869"/>
    </source>
</evidence>
<feature type="disulfide bond" evidence="16">
    <location>
        <begin position="720"/>
        <end position="735"/>
    </location>
</feature>
<dbReference type="Gene3D" id="2.60.120.200">
    <property type="match status" value="3"/>
</dbReference>
<dbReference type="InterPro" id="IPR002049">
    <property type="entry name" value="LE_dom"/>
</dbReference>
<dbReference type="InterPro" id="IPR002172">
    <property type="entry name" value="LDrepeatLR_classA_rpt"/>
</dbReference>
<evidence type="ECO:0000256" key="3">
    <source>
        <dbReference type="ARBA" id="ARBA00022530"/>
    </source>
</evidence>
<evidence type="ECO:0000256" key="17">
    <source>
        <dbReference type="PROSITE-ProRule" id="PRU00460"/>
    </source>
</evidence>
<feature type="domain" description="Ig-like" evidence="23">
    <location>
        <begin position="2537"/>
        <end position="2625"/>
    </location>
</feature>
<evidence type="ECO:0000256" key="4">
    <source>
        <dbReference type="ARBA" id="ARBA00022536"/>
    </source>
</evidence>
<feature type="domain" description="Laminin G" evidence="20">
    <location>
        <begin position="3633"/>
        <end position="3810"/>
    </location>
</feature>
<evidence type="ECO:0000256" key="13">
    <source>
        <dbReference type="ARBA" id="ARBA00023319"/>
    </source>
</evidence>
<dbReference type="GO" id="GO:0042063">
    <property type="term" value="P:gliogenesis"/>
    <property type="evidence" value="ECO:0007669"/>
    <property type="project" value="UniProtKB-ARBA"/>
</dbReference>
<feature type="disulfide bond" evidence="16">
    <location>
        <begin position="539"/>
        <end position="551"/>
    </location>
</feature>
<dbReference type="GO" id="GO:0070593">
    <property type="term" value="P:dendrite self-avoidance"/>
    <property type="evidence" value="ECO:0007669"/>
    <property type="project" value="TreeGrafter"/>
</dbReference>
<feature type="disulfide bond" evidence="16">
    <location>
        <begin position="905"/>
        <end position="920"/>
    </location>
</feature>
<feature type="domain" description="Ig-like" evidence="23">
    <location>
        <begin position="3545"/>
        <end position="3628"/>
    </location>
</feature>
<feature type="disulfide bond" evidence="16">
    <location>
        <begin position="457"/>
        <end position="469"/>
    </location>
</feature>
<dbReference type="CDD" id="cd00112">
    <property type="entry name" value="LDLa"/>
    <property type="match status" value="18"/>
</dbReference>
<reference evidence="25 26" key="1">
    <citation type="submission" date="2018-04" db="EMBL/GenBank/DDBJ databases">
        <title>The genome of golden apple snail Pomacea canaliculata provides insight into stress tolerance and invasive adaptation.</title>
        <authorList>
            <person name="Liu C."/>
            <person name="Liu B."/>
            <person name="Ren Y."/>
            <person name="Zhang Y."/>
            <person name="Wang H."/>
            <person name="Li S."/>
            <person name="Jiang F."/>
            <person name="Yin L."/>
            <person name="Zhang G."/>
            <person name="Qian W."/>
            <person name="Fan W."/>
        </authorList>
    </citation>
    <scope>NUCLEOTIDE SEQUENCE [LARGE SCALE GENOMIC DNA]</scope>
    <source>
        <strain evidence="25">SZHN2017</strain>
        <tissue evidence="25">Muscle</tissue>
    </source>
</reference>
<dbReference type="Gene3D" id="4.10.400.10">
    <property type="entry name" value="Low-density Lipoprotein Receptor"/>
    <property type="match status" value="18"/>
</dbReference>
<feature type="disulfide bond" evidence="14">
    <location>
        <begin position="1750"/>
        <end position="1759"/>
    </location>
</feature>
<dbReference type="Pfam" id="PF00008">
    <property type="entry name" value="EGF"/>
    <property type="match status" value="1"/>
</dbReference>
<feature type="domain" description="Laminin EGF-like" evidence="22">
    <location>
        <begin position="2423"/>
        <end position="2472"/>
    </location>
</feature>
<dbReference type="SUPFAM" id="SSF49899">
    <property type="entry name" value="Concanavalin A-like lectins/glucanases"/>
    <property type="match status" value="3"/>
</dbReference>
<dbReference type="PROSITE" id="PS50025">
    <property type="entry name" value="LAM_G_DOMAIN"/>
    <property type="match status" value="3"/>
</dbReference>
<feature type="domain" description="Ig-like" evidence="23">
    <location>
        <begin position="2998"/>
        <end position="3083"/>
    </location>
</feature>
<dbReference type="InterPro" id="IPR003598">
    <property type="entry name" value="Ig_sub2"/>
</dbReference>
<feature type="disulfide bond" evidence="16">
    <location>
        <begin position="1144"/>
        <end position="1162"/>
    </location>
</feature>
<dbReference type="OrthoDB" id="10055367at2759"/>
<feature type="domain" description="Ig-like" evidence="23">
    <location>
        <begin position="1027"/>
        <end position="1116"/>
    </location>
</feature>
<proteinExistence type="predicted"/>
<evidence type="ECO:0000256" key="14">
    <source>
        <dbReference type="PROSITE-ProRule" id="PRU00076"/>
    </source>
</evidence>
<feature type="disulfide bond" evidence="16">
    <location>
        <begin position="476"/>
        <end position="491"/>
    </location>
</feature>
<feature type="disulfide bond" evidence="16">
    <location>
        <begin position="503"/>
        <end position="521"/>
    </location>
</feature>
<evidence type="ECO:0000256" key="5">
    <source>
        <dbReference type="ARBA" id="ARBA00022729"/>
    </source>
</evidence>
<evidence type="ECO:0000259" key="22">
    <source>
        <dbReference type="PROSITE" id="PS50027"/>
    </source>
</evidence>
<evidence type="ECO:0000256" key="6">
    <source>
        <dbReference type="ARBA" id="ARBA00022737"/>
    </source>
</evidence>
<dbReference type="InterPro" id="IPR000742">
    <property type="entry name" value="EGF"/>
</dbReference>
<dbReference type="PROSITE" id="PS50835">
    <property type="entry name" value="IG_LIKE"/>
    <property type="match status" value="15"/>
</dbReference>
<dbReference type="Pfam" id="PF00057">
    <property type="entry name" value="Ldl_recept_a"/>
    <property type="match status" value="18"/>
</dbReference>
<dbReference type="PROSITE" id="PS50027">
    <property type="entry name" value="EGF_LAM_2"/>
    <property type="match status" value="4"/>
</dbReference>
<feature type="domain" description="EGF-like" evidence="21">
    <location>
        <begin position="4085"/>
        <end position="4122"/>
    </location>
</feature>
<keyword evidence="10 14" id="KW-1015">Disulfide bond</keyword>
<evidence type="ECO:0000256" key="8">
    <source>
        <dbReference type="ARBA" id="ARBA00022889"/>
    </source>
</evidence>
<feature type="disulfide bond" evidence="16">
    <location>
        <begin position="645"/>
        <end position="660"/>
    </location>
</feature>
<dbReference type="PROSITE" id="PS01248">
    <property type="entry name" value="EGF_LAM_1"/>
    <property type="match status" value="5"/>
</dbReference>
<dbReference type="SUPFAM" id="SSF48726">
    <property type="entry name" value="Immunoglobulin"/>
    <property type="match status" value="15"/>
</dbReference>
<feature type="domain" description="Ig-like" evidence="23">
    <location>
        <begin position="3282"/>
        <end position="3364"/>
    </location>
</feature>
<dbReference type="Pfam" id="PF13927">
    <property type="entry name" value="Ig_3"/>
    <property type="match status" value="10"/>
</dbReference>
<feature type="disulfide bond" evidence="16">
    <location>
        <begin position="378"/>
        <end position="390"/>
    </location>
</feature>
<feature type="domain" description="Ig-like" evidence="23">
    <location>
        <begin position="921"/>
        <end position="999"/>
    </location>
</feature>
<feature type="domain" description="Ig-like" evidence="23">
    <location>
        <begin position="2630"/>
        <end position="2717"/>
    </location>
</feature>
<feature type="disulfide bond" evidence="14">
    <location>
        <begin position="3873"/>
        <end position="3882"/>
    </location>
</feature>
<feature type="disulfide bond" evidence="16">
    <location>
        <begin position="1156"/>
        <end position="1171"/>
    </location>
</feature>
<evidence type="ECO:0000259" key="21">
    <source>
        <dbReference type="PROSITE" id="PS50026"/>
    </source>
</evidence>
<feature type="disulfide bond" evidence="16">
    <location>
        <begin position="757"/>
        <end position="772"/>
    </location>
</feature>
<dbReference type="PRINTS" id="PR00261">
    <property type="entry name" value="LDLRECEPTOR"/>
</dbReference>
<feature type="domain" description="Laminin IV type A" evidence="24">
    <location>
        <begin position="2208"/>
        <end position="2388"/>
    </location>
</feature>
<comment type="caution">
    <text evidence="14">Lacks conserved residue(s) required for the propagation of feature annotation.</text>
</comment>
<dbReference type="SMART" id="SM00281">
    <property type="entry name" value="LamB"/>
    <property type="match status" value="3"/>
</dbReference>
<feature type="disulfide bond" evidence="16">
    <location>
        <begin position="1184"/>
        <end position="1202"/>
    </location>
</feature>
<feature type="domain" description="Ig-like" evidence="23">
    <location>
        <begin position="1258"/>
        <end position="1349"/>
    </location>
</feature>
<dbReference type="Gene3D" id="2.10.25.10">
    <property type="entry name" value="Laminin"/>
    <property type="match status" value="12"/>
</dbReference>
<dbReference type="Pfam" id="PF00053">
    <property type="entry name" value="EGF_laminin"/>
    <property type="match status" value="7"/>
</dbReference>
<dbReference type="Proteomes" id="UP000245119">
    <property type="component" value="Linkage Group LG2"/>
</dbReference>
<dbReference type="InterPro" id="IPR056863">
    <property type="entry name" value="LMN_ATRN_NET-like_EGF"/>
</dbReference>
<feature type="disulfide bond" evidence="16">
    <location>
        <begin position="701"/>
        <end position="713"/>
    </location>
</feature>
<feature type="domain" description="Ig-like" evidence="23">
    <location>
        <begin position="2814"/>
        <end position="2899"/>
    </location>
</feature>
<dbReference type="FunFam" id="4.10.400.10:FF:000034">
    <property type="entry name" value="Low-density lipoprotein receptor-related protein 2"/>
    <property type="match status" value="1"/>
</dbReference>
<dbReference type="CDD" id="cd00054">
    <property type="entry name" value="EGF_CA"/>
    <property type="match status" value="2"/>
</dbReference>
<dbReference type="EMBL" id="PZQS01000002">
    <property type="protein sequence ID" value="PVD35320.1"/>
    <property type="molecule type" value="Genomic_DNA"/>
</dbReference>
<evidence type="ECO:0008006" key="27">
    <source>
        <dbReference type="Google" id="ProtNLM"/>
    </source>
</evidence>
<feature type="disulfide bond" evidence="16">
    <location>
        <begin position="665"/>
        <end position="677"/>
    </location>
</feature>
<evidence type="ECO:0000313" key="25">
    <source>
        <dbReference type="EMBL" id="PVD35320.1"/>
    </source>
</evidence>
<feature type="disulfide bond" evidence="16">
    <location>
        <begin position="1240"/>
        <end position="1255"/>
    </location>
</feature>
<feature type="disulfide bond" evidence="17">
    <location>
        <begin position="2442"/>
        <end position="2451"/>
    </location>
</feature>
<dbReference type="InterPro" id="IPR023415">
    <property type="entry name" value="LDLR_class-A_CS"/>
</dbReference>
<keyword evidence="12 17" id="KW-0424">Laminin EGF-like domain</keyword>
<dbReference type="PANTHER" id="PTHR10075">
    <property type="entry name" value="BASIGIN RELATED"/>
    <property type="match status" value="1"/>
</dbReference>
<dbReference type="SMART" id="SM00408">
    <property type="entry name" value="IGc2"/>
    <property type="match status" value="14"/>
</dbReference>
<feature type="disulfide bond" evidence="16">
    <location>
        <begin position="633"/>
        <end position="651"/>
    </location>
</feature>
<dbReference type="SUPFAM" id="SSF57196">
    <property type="entry name" value="EGF/Laminin"/>
    <property type="match status" value="12"/>
</dbReference>
<evidence type="ECO:0000256" key="9">
    <source>
        <dbReference type="ARBA" id="ARBA00023054"/>
    </source>
</evidence>
<feature type="disulfide bond" evidence="16">
    <location>
        <begin position="597"/>
        <end position="615"/>
    </location>
</feature>
<feature type="disulfide bond" evidence="16">
    <location>
        <begin position="672"/>
        <end position="690"/>
    </location>
</feature>
<feature type="disulfide bond" evidence="14">
    <location>
        <begin position="3815"/>
        <end position="3832"/>
    </location>
</feature>
<dbReference type="GO" id="GO:0007411">
    <property type="term" value="P:axon guidance"/>
    <property type="evidence" value="ECO:0007669"/>
    <property type="project" value="TreeGrafter"/>
</dbReference>
<keyword evidence="8" id="KW-0130">Cell adhesion</keyword>
<keyword evidence="5" id="KW-0732">Signal</keyword>
<feature type="domain" description="Laminin EGF-like" evidence="22">
    <location>
        <begin position="2018"/>
        <end position="2067"/>
    </location>
</feature>
<dbReference type="SMART" id="SM00180">
    <property type="entry name" value="EGF_Lam"/>
    <property type="match status" value="10"/>
</dbReference>
<dbReference type="InterPro" id="IPR007110">
    <property type="entry name" value="Ig-like_dom"/>
</dbReference>
<evidence type="ECO:0000259" key="19">
    <source>
        <dbReference type="PROSITE" id="PS50024"/>
    </source>
</evidence>
<keyword evidence="3" id="KW-0272">Extracellular matrix</keyword>
<dbReference type="GO" id="GO:0005604">
    <property type="term" value="C:basement membrane"/>
    <property type="evidence" value="ECO:0007669"/>
    <property type="project" value="UniProtKB-SubCell"/>
</dbReference>
<dbReference type="FunFam" id="4.10.400.10:FF:000062">
    <property type="entry name" value="Terribly reduced optic lobes, isoform AI"/>
    <property type="match status" value="1"/>
</dbReference>
<dbReference type="PROSITE" id="PS50068">
    <property type="entry name" value="LDLRA_2"/>
    <property type="match status" value="18"/>
</dbReference>
<comment type="subcellular location">
    <subcellularLocation>
        <location evidence="1">Secreted</location>
        <location evidence="1">Extracellular space</location>
        <location evidence="1">Extracellular matrix</location>
        <location evidence="1">Basement membrane</location>
    </subcellularLocation>
</comment>
<dbReference type="PANTHER" id="PTHR10075:SF100">
    <property type="entry name" value="FASCICLIN-2"/>
    <property type="match status" value="1"/>
</dbReference>
<feature type="domain" description="Ig-like" evidence="23">
    <location>
        <begin position="3193"/>
        <end position="3279"/>
    </location>
</feature>
<name>A0A2T7PPJ5_POMCA</name>
<feature type="domain" description="Laminin EGF-like" evidence="22">
    <location>
        <begin position="2130"/>
        <end position="2181"/>
    </location>
</feature>
<dbReference type="InterPro" id="IPR000034">
    <property type="entry name" value="Laminin_IV"/>
</dbReference>
<feature type="disulfide bond" evidence="16">
    <location>
        <begin position="868"/>
        <end position="883"/>
    </location>
</feature>
<feature type="disulfide bond" evidence="16">
    <location>
        <begin position="558"/>
        <end position="573"/>
    </location>
</feature>
<feature type="domain" description="EGF-like" evidence="21">
    <location>
        <begin position="1718"/>
        <end position="1760"/>
    </location>
</feature>
<feature type="domain" description="Laminin EGF-like" evidence="22">
    <location>
        <begin position="1617"/>
        <end position="1666"/>
    </location>
</feature>
<dbReference type="PROSITE" id="PS01186">
    <property type="entry name" value="EGF_2"/>
    <property type="match status" value="3"/>
</dbReference>
<feature type="disulfide bond" evidence="16">
    <location>
        <begin position="1177"/>
        <end position="1189"/>
    </location>
</feature>
<feature type="region of interest" description="Disordered" evidence="18">
    <location>
        <begin position="58"/>
        <end position="83"/>
    </location>
</feature>
<evidence type="ECO:0000256" key="10">
    <source>
        <dbReference type="ARBA" id="ARBA00023157"/>
    </source>
</evidence>
<keyword evidence="2" id="KW-0964">Secreted</keyword>
<dbReference type="CDD" id="cd00055">
    <property type="entry name" value="EGF_Lam"/>
    <property type="match status" value="6"/>
</dbReference>
<dbReference type="SMART" id="SM00192">
    <property type="entry name" value="LDLa"/>
    <property type="match status" value="18"/>
</dbReference>
<feature type="domain" description="EGF-like" evidence="21">
    <location>
        <begin position="3846"/>
        <end position="3883"/>
    </location>
</feature>
<dbReference type="Pfam" id="PF00054">
    <property type="entry name" value="Laminin_G_1"/>
    <property type="match status" value="3"/>
</dbReference>
<dbReference type="Pfam" id="PF07679">
    <property type="entry name" value="I-set"/>
    <property type="match status" value="4"/>
</dbReference>
<dbReference type="GO" id="GO:0005886">
    <property type="term" value="C:plasma membrane"/>
    <property type="evidence" value="ECO:0007669"/>
    <property type="project" value="UniProtKB-ARBA"/>
</dbReference>
<feature type="disulfide bond" evidence="16">
    <location>
        <begin position="439"/>
        <end position="454"/>
    </location>
</feature>
<feature type="disulfide bond" evidence="14">
    <location>
        <begin position="4151"/>
        <end position="4160"/>
    </location>
</feature>
<dbReference type="GO" id="GO:0007156">
    <property type="term" value="P:homophilic cell adhesion via plasma membrane adhesion molecules"/>
    <property type="evidence" value="ECO:0007669"/>
    <property type="project" value="TreeGrafter"/>
</dbReference>
<dbReference type="Pfam" id="PF00052">
    <property type="entry name" value="Laminin_B"/>
    <property type="match status" value="3"/>
</dbReference>
<evidence type="ECO:0000256" key="2">
    <source>
        <dbReference type="ARBA" id="ARBA00022525"/>
    </source>
</evidence>
<dbReference type="FunFam" id="2.60.40.10:FF:000032">
    <property type="entry name" value="palladin isoform X1"/>
    <property type="match status" value="3"/>
</dbReference>
<dbReference type="GO" id="GO:0005509">
    <property type="term" value="F:calcium ion binding"/>
    <property type="evidence" value="ECO:0007669"/>
    <property type="project" value="InterPro"/>
</dbReference>
<feature type="disulfide bond" evidence="16">
    <location>
        <begin position="464"/>
        <end position="482"/>
    </location>
</feature>
<feature type="domain" description="Ig-like" evidence="23">
    <location>
        <begin position="3456"/>
        <end position="3540"/>
    </location>
</feature>
<feature type="disulfide bond" evidence="14">
    <location>
        <begin position="1731"/>
        <end position="1748"/>
    </location>
</feature>
<feature type="disulfide bond" evidence="16">
    <location>
        <begin position="999"/>
        <end position="1017"/>
    </location>
</feature>
<dbReference type="STRING" id="400727.A0A2T7PPJ5"/>
<evidence type="ECO:0000259" key="23">
    <source>
        <dbReference type="PROSITE" id="PS50835"/>
    </source>
</evidence>
<dbReference type="InterPro" id="IPR036179">
    <property type="entry name" value="Ig-like_dom_sf"/>
</dbReference>
<evidence type="ECO:0000256" key="15">
    <source>
        <dbReference type="PROSITE-ProRule" id="PRU00122"/>
    </source>
</evidence>
<feature type="domain" description="Laminin G" evidence="20">
    <location>
        <begin position="3888"/>
        <end position="4089"/>
    </location>
</feature>
<dbReference type="PROSITE" id="PS50024">
    <property type="entry name" value="SEA"/>
    <property type="match status" value="1"/>
</dbReference>
<feature type="disulfide bond" evidence="16">
    <location>
        <begin position="590"/>
        <end position="602"/>
    </location>
</feature>
<dbReference type="InterPro" id="IPR036055">
    <property type="entry name" value="LDL_receptor-like_sf"/>
</dbReference>
<feature type="domain" description="Ig-like" evidence="23">
    <location>
        <begin position="2909"/>
        <end position="2991"/>
    </location>
</feature>
<feature type="disulfide bond" evidence="16">
    <location>
        <begin position="626"/>
        <end position="638"/>
    </location>
</feature>
<feature type="disulfide bond" evidence="16">
    <location>
        <begin position="385"/>
        <end position="403"/>
    </location>
</feature>
<dbReference type="InterPro" id="IPR013320">
    <property type="entry name" value="ConA-like_dom_sf"/>
</dbReference>
<feature type="disulfide bond" evidence="17">
    <location>
        <begin position="2037"/>
        <end position="2046"/>
    </location>
</feature>
<accession>A0A2T7PPJ5</accession>
<dbReference type="FunFam" id="2.10.25.10:FF:000090">
    <property type="entry name" value="laminin subunit alpha"/>
    <property type="match status" value="1"/>
</dbReference>
<evidence type="ECO:0000256" key="11">
    <source>
        <dbReference type="ARBA" id="ARBA00023180"/>
    </source>
</evidence>
<feature type="domain" description="Laminin IV type A" evidence="24">
    <location>
        <begin position="1393"/>
        <end position="1583"/>
    </location>
</feature>
<dbReference type="FunFam" id="2.10.25.10:FF:000033">
    <property type="entry name" value="Laminin subunit alpha 2"/>
    <property type="match status" value="3"/>
</dbReference>
<protein>
    <recommendedName>
        <fullName evidence="27">Basement membrane-specific heparan sulfate proteoglycan core protein</fullName>
    </recommendedName>
</protein>
<dbReference type="InterPro" id="IPR013783">
    <property type="entry name" value="Ig-like_fold"/>
</dbReference>
<gene>
    <name evidence="25" type="ORF">C0Q70_02280</name>
</gene>
<feature type="disulfide bond" evidence="16">
    <location>
        <begin position="609"/>
        <end position="624"/>
    </location>
</feature>
<keyword evidence="13" id="KW-0393">Immunoglobulin domain</keyword>
<dbReference type="FunFam" id="2.10.25.10:FF:000084">
    <property type="entry name" value="Laminin subunit alpha 3"/>
    <property type="match status" value="1"/>
</dbReference>
<feature type="disulfide bond" evidence="17">
    <location>
        <begin position="1636"/>
        <end position="1645"/>
    </location>
</feature>
<feature type="disulfide bond" evidence="16">
    <location>
        <begin position="1011"/>
        <end position="1026"/>
    </location>
</feature>
<dbReference type="SMART" id="SM00181">
    <property type="entry name" value="EGF"/>
    <property type="match status" value="12"/>
</dbReference>
<keyword evidence="9" id="KW-0175">Coiled coil</keyword>
<feature type="disulfide bond" evidence="16">
    <location>
        <begin position="397"/>
        <end position="412"/>
    </location>
</feature>
<feature type="disulfide bond" evidence="16">
    <location>
        <begin position="546"/>
        <end position="564"/>
    </location>
</feature>
<feature type="domain" description="Laminin G" evidence="20">
    <location>
        <begin position="4167"/>
        <end position="4348"/>
    </location>
</feature>
<feature type="disulfide bond" evidence="16">
    <location>
        <begin position="684"/>
        <end position="699"/>
    </location>
</feature>
<dbReference type="Pfam" id="PF24973">
    <property type="entry name" value="EGF_LMN_ATRN"/>
    <property type="match status" value="3"/>
</dbReference>
<feature type="disulfide bond" evidence="16">
    <location>
        <begin position="794"/>
        <end position="809"/>
    </location>
</feature>
<feature type="disulfide bond" evidence="17">
    <location>
        <begin position="2152"/>
        <end position="2161"/>
    </location>
</feature>